<protein>
    <submittedName>
        <fullName evidence="1">Uncharacterized protein</fullName>
    </submittedName>
</protein>
<sequence length="67" mass="8088">MSHVYQTSILFSLTFIENYDLDVFETQIYSAESKNSRFCFFLLQKFVRNELESQCYMGISFWCIDFL</sequence>
<accession>A0A2P2Q968</accession>
<organism evidence="1">
    <name type="scientific">Rhizophora mucronata</name>
    <name type="common">Asiatic mangrove</name>
    <dbReference type="NCBI Taxonomy" id="61149"/>
    <lineage>
        <taxon>Eukaryota</taxon>
        <taxon>Viridiplantae</taxon>
        <taxon>Streptophyta</taxon>
        <taxon>Embryophyta</taxon>
        <taxon>Tracheophyta</taxon>
        <taxon>Spermatophyta</taxon>
        <taxon>Magnoliopsida</taxon>
        <taxon>eudicotyledons</taxon>
        <taxon>Gunneridae</taxon>
        <taxon>Pentapetalae</taxon>
        <taxon>rosids</taxon>
        <taxon>fabids</taxon>
        <taxon>Malpighiales</taxon>
        <taxon>Rhizophoraceae</taxon>
        <taxon>Rhizophora</taxon>
    </lineage>
</organism>
<evidence type="ECO:0000313" key="1">
    <source>
        <dbReference type="EMBL" id="MBX63520.1"/>
    </source>
</evidence>
<dbReference type="EMBL" id="GGEC01083036">
    <property type="protein sequence ID" value="MBX63520.1"/>
    <property type="molecule type" value="Transcribed_RNA"/>
</dbReference>
<reference evidence="1" key="1">
    <citation type="submission" date="2018-02" db="EMBL/GenBank/DDBJ databases">
        <title>Rhizophora mucronata_Transcriptome.</title>
        <authorList>
            <person name="Meera S.P."/>
            <person name="Sreeshan A."/>
            <person name="Augustine A."/>
        </authorList>
    </citation>
    <scope>NUCLEOTIDE SEQUENCE</scope>
    <source>
        <tissue evidence="1">Leaf</tissue>
    </source>
</reference>
<name>A0A2P2Q968_RHIMU</name>
<proteinExistence type="predicted"/>
<dbReference type="AlphaFoldDB" id="A0A2P2Q968"/>